<comment type="cofactor">
    <cofactor evidence="1">
        <name>Ca(2+)</name>
        <dbReference type="ChEBI" id="CHEBI:29108"/>
    </cofactor>
</comment>
<evidence type="ECO:0000256" key="7">
    <source>
        <dbReference type="RuleBase" id="RU361193"/>
    </source>
</evidence>
<dbReference type="GO" id="GO:0005975">
    <property type="term" value="P:carbohydrate metabolic process"/>
    <property type="evidence" value="ECO:0007669"/>
    <property type="project" value="InterPro"/>
</dbReference>
<evidence type="ECO:0000256" key="4">
    <source>
        <dbReference type="ARBA" id="ARBA00022801"/>
    </source>
</evidence>
<dbReference type="EMBL" id="LT598448">
    <property type="protein sequence ID" value="SCU90861.1"/>
    <property type="molecule type" value="Genomic_DNA"/>
</dbReference>
<dbReference type="InterPro" id="IPR050749">
    <property type="entry name" value="Glycosyl_Hydrolase_47"/>
</dbReference>
<dbReference type="PRINTS" id="PR00747">
    <property type="entry name" value="GLYHDRLASE47"/>
</dbReference>
<protein>
    <recommendedName>
        <fullName evidence="7">alpha-1,2-Mannosidase</fullName>
        <ecNumber evidence="7">3.2.1.-</ecNumber>
    </recommendedName>
</protein>
<proteinExistence type="inferred from homology"/>
<gene>
    <name evidence="8" type="ORF">LANO_0D10110G</name>
</gene>
<evidence type="ECO:0000256" key="2">
    <source>
        <dbReference type="ARBA" id="ARBA00004922"/>
    </source>
</evidence>
<dbReference type="PANTHER" id="PTHR11742">
    <property type="entry name" value="MANNOSYL-OLIGOSACCHARIDE ALPHA-1,2-MANNOSIDASE-RELATED"/>
    <property type="match status" value="1"/>
</dbReference>
<comment type="pathway">
    <text evidence="2">Protein modification; protein glycosylation.</text>
</comment>
<dbReference type="GO" id="GO:0005783">
    <property type="term" value="C:endoplasmic reticulum"/>
    <property type="evidence" value="ECO:0007669"/>
    <property type="project" value="TreeGrafter"/>
</dbReference>
<evidence type="ECO:0000256" key="6">
    <source>
        <dbReference type="PIRSR" id="PIRSR601382-3"/>
    </source>
</evidence>
<dbReference type="Gene3D" id="1.50.10.10">
    <property type="match status" value="1"/>
</dbReference>
<evidence type="ECO:0000313" key="9">
    <source>
        <dbReference type="Proteomes" id="UP000189911"/>
    </source>
</evidence>
<reference evidence="9" key="1">
    <citation type="submission" date="2016-03" db="EMBL/GenBank/DDBJ databases">
        <authorList>
            <person name="Devillers Hugo."/>
        </authorList>
    </citation>
    <scope>NUCLEOTIDE SEQUENCE [LARGE SCALE GENOMIC DNA]</scope>
</reference>
<keyword evidence="5 6" id="KW-1015">Disulfide bond</keyword>
<dbReference type="InterPro" id="IPR012341">
    <property type="entry name" value="6hp_glycosidase-like_sf"/>
</dbReference>
<dbReference type="Proteomes" id="UP000189911">
    <property type="component" value="Chromosome D"/>
</dbReference>
<dbReference type="GO" id="GO:0004571">
    <property type="term" value="F:mannosyl-oligosaccharide 1,2-alpha-mannosidase activity"/>
    <property type="evidence" value="ECO:0007669"/>
    <property type="project" value="InterPro"/>
</dbReference>
<evidence type="ECO:0000313" key="8">
    <source>
        <dbReference type="EMBL" id="SCU90861.1"/>
    </source>
</evidence>
<feature type="disulfide bond" evidence="6">
    <location>
        <begin position="512"/>
        <end position="541"/>
    </location>
</feature>
<name>A0A1G4JKM6_9SACH</name>
<dbReference type="SUPFAM" id="SSF48225">
    <property type="entry name" value="Seven-hairpin glycosidases"/>
    <property type="match status" value="1"/>
</dbReference>
<dbReference type="EC" id="3.2.1.-" evidence="7"/>
<dbReference type="InterPro" id="IPR001382">
    <property type="entry name" value="Glyco_hydro_47"/>
</dbReference>
<dbReference type="OrthoDB" id="8118055at2759"/>
<dbReference type="GO" id="GO:0016020">
    <property type="term" value="C:membrane"/>
    <property type="evidence" value="ECO:0007669"/>
    <property type="project" value="InterPro"/>
</dbReference>
<evidence type="ECO:0000256" key="1">
    <source>
        <dbReference type="ARBA" id="ARBA00001913"/>
    </source>
</evidence>
<dbReference type="AlphaFoldDB" id="A0A1G4JKM6"/>
<comment type="similarity">
    <text evidence="3 7">Belongs to the glycosyl hydrolase 47 family.</text>
</comment>
<keyword evidence="7" id="KW-0326">Glycosidase</keyword>
<evidence type="ECO:0000256" key="3">
    <source>
        <dbReference type="ARBA" id="ARBA00007658"/>
    </source>
</evidence>
<keyword evidence="4 7" id="KW-0378">Hydrolase</keyword>
<dbReference type="GO" id="GO:0005509">
    <property type="term" value="F:calcium ion binding"/>
    <property type="evidence" value="ECO:0007669"/>
    <property type="project" value="InterPro"/>
</dbReference>
<sequence length="777" mass="87961">MKAFISFFRRVRSVFLLCGTVTLLLYYTFQNELNTLNSYAETESLPQINKQLPLVPNLAVTDTANSPNAATPLPLAVSQDVDEQLLDPKVLVDKNRFFPLIHKQEDTLSIYSELELDGQSDTGPYKPRYPSRYATSFKRPLALNKPAQSLPQLQAPSFSPQSSSMAQNMAETVKEQFLVSWRAYSRLALGSDELKPLSKNPASNGLSRATTMLESLDMLYMLNQTEDIARVLTYISQMDFTKSTEALVDIPQSVERSLGALISAYELSNHEEKLLLTKATELGDFLLRAFDTPNRIPILQFPWNSKLNNRFPFKDSNIGQMGSLSLEFMRLTQLTKDDKYAEAVEHIYNTAFDSVGQFDIDYLFPSTIDATGCHLLPKERVESGEHAKGNVMKSIMDGKYVQCLQTGQFRPAPDMKTTFTAHQSLPFYNNMVKFYQFLPGVDTTDEQKFTKFLVNSFDRIRRLMIFSPALPNKERQKLAFVNSISTESYYDILKNEQIVKINPDYTMHHSSCALGSTFALLGKISDNQEFMDTAESITRGCAQVYKLLGVMPESVHAYKCSEPACDFDPAEIVDRKPKPSRQDSMIGVKINDYSTDKHAPPEKPSKVYYLAEEMIFDPIHESDYWFTGSELPEYFDGANPGFNLSSEVIESVFYLYRITGNECWRDLGVELWEHTMQVINEPRAKGVGQISSLSNVFTKERLDALPADWFSKHLKYYYLLFQDPSCYALDDYIFTHGGHLLMKPVTHHAQAAHKSGTSINALLEKLNLQTEGTGIGS</sequence>
<accession>A0A1G4JKM6</accession>
<organism evidence="8 9">
    <name type="scientific">Lachancea nothofagi CBS 11611</name>
    <dbReference type="NCBI Taxonomy" id="1266666"/>
    <lineage>
        <taxon>Eukaryota</taxon>
        <taxon>Fungi</taxon>
        <taxon>Dikarya</taxon>
        <taxon>Ascomycota</taxon>
        <taxon>Saccharomycotina</taxon>
        <taxon>Saccharomycetes</taxon>
        <taxon>Saccharomycetales</taxon>
        <taxon>Saccharomycetaceae</taxon>
        <taxon>Lachancea</taxon>
    </lineage>
</organism>
<dbReference type="GO" id="GO:0036503">
    <property type="term" value="P:ERAD pathway"/>
    <property type="evidence" value="ECO:0007669"/>
    <property type="project" value="UniProtKB-ARBA"/>
</dbReference>
<evidence type="ECO:0000256" key="5">
    <source>
        <dbReference type="ARBA" id="ARBA00023157"/>
    </source>
</evidence>
<keyword evidence="9" id="KW-1185">Reference proteome</keyword>
<dbReference type="PANTHER" id="PTHR11742:SF103">
    <property type="entry name" value="ENDOPLASMIC RETICULUM MANNOSIDASE MNL2-RELATED"/>
    <property type="match status" value="1"/>
</dbReference>
<dbReference type="Pfam" id="PF01532">
    <property type="entry name" value="Glyco_hydro_47"/>
    <property type="match status" value="1"/>
</dbReference>
<dbReference type="InterPro" id="IPR036026">
    <property type="entry name" value="Seven-hairpin_glycosidases"/>
</dbReference>